<evidence type="ECO:0000313" key="11">
    <source>
        <dbReference type="Proteomes" id="UP000199053"/>
    </source>
</evidence>
<comment type="catalytic activity">
    <reaction evidence="1">
        <text>ATP + protein L-histidine = ADP + protein N-phospho-L-histidine.</text>
        <dbReference type="EC" id="2.7.13.3"/>
    </reaction>
</comment>
<dbReference type="InterPro" id="IPR029016">
    <property type="entry name" value="GAF-like_dom_sf"/>
</dbReference>
<proteinExistence type="predicted"/>
<dbReference type="CDD" id="cd16922">
    <property type="entry name" value="HATPase_EvgS-ArcB-TorS-like"/>
    <property type="match status" value="1"/>
</dbReference>
<dbReference type="Pfam" id="PF02518">
    <property type="entry name" value="HATPase_c"/>
    <property type="match status" value="1"/>
</dbReference>
<keyword evidence="3" id="KW-0597">Phosphoprotein</keyword>
<dbReference type="FunFam" id="3.30.565.10:FF:000010">
    <property type="entry name" value="Sensor histidine kinase RcsC"/>
    <property type="match status" value="1"/>
</dbReference>
<dbReference type="OrthoDB" id="9176708at2"/>
<dbReference type="InterPro" id="IPR003018">
    <property type="entry name" value="GAF"/>
</dbReference>
<dbReference type="Gene3D" id="3.30.450.40">
    <property type="match status" value="1"/>
</dbReference>
<evidence type="ECO:0000256" key="8">
    <source>
        <dbReference type="SAM" id="SignalP"/>
    </source>
</evidence>
<dbReference type="SMART" id="SM00387">
    <property type="entry name" value="HATPase_c"/>
    <property type="match status" value="1"/>
</dbReference>
<dbReference type="STRING" id="246191.SAMN05660337_1749"/>
<dbReference type="Proteomes" id="UP000199053">
    <property type="component" value="Unassembled WGS sequence"/>
</dbReference>
<dbReference type="SMART" id="SM00062">
    <property type="entry name" value="PBPb"/>
    <property type="match status" value="2"/>
</dbReference>
<protein>
    <recommendedName>
        <fullName evidence="2">histidine kinase</fullName>
        <ecNumber evidence="2">2.7.13.3</ecNumber>
    </recommendedName>
</protein>
<dbReference type="InterPro" id="IPR036097">
    <property type="entry name" value="HisK_dim/P_sf"/>
</dbReference>
<keyword evidence="4" id="KW-0808">Transferase</keyword>
<feature type="signal peptide" evidence="8">
    <location>
        <begin position="1"/>
        <end position="33"/>
    </location>
</feature>
<keyword evidence="8" id="KW-0732">Signal</keyword>
<evidence type="ECO:0000259" key="9">
    <source>
        <dbReference type="PROSITE" id="PS50109"/>
    </source>
</evidence>
<dbReference type="SUPFAM" id="SSF47384">
    <property type="entry name" value="Homodimeric domain of signal transducing histidine kinase"/>
    <property type="match status" value="1"/>
</dbReference>
<dbReference type="Pfam" id="PF00512">
    <property type="entry name" value="HisKA"/>
    <property type="match status" value="1"/>
</dbReference>
<reference evidence="11" key="1">
    <citation type="submission" date="2016-10" db="EMBL/GenBank/DDBJ databases">
        <authorList>
            <person name="Varghese N."/>
            <person name="Submissions S."/>
        </authorList>
    </citation>
    <scope>NUCLEOTIDE SEQUENCE [LARGE SCALE GENOMIC DNA]</scope>
    <source>
        <strain evidence="11">DSM 16995</strain>
    </source>
</reference>
<dbReference type="Pfam" id="PF01590">
    <property type="entry name" value="GAF"/>
    <property type="match status" value="1"/>
</dbReference>
<evidence type="ECO:0000256" key="5">
    <source>
        <dbReference type="ARBA" id="ARBA00022777"/>
    </source>
</evidence>
<dbReference type="InterPro" id="IPR001638">
    <property type="entry name" value="Solute-binding_3/MltF_N"/>
</dbReference>
<dbReference type="CDD" id="cd00082">
    <property type="entry name" value="HisKA"/>
    <property type="match status" value="1"/>
</dbReference>
<dbReference type="GO" id="GO:0000155">
    <property type="term" value="F:phosphorelay sensor kinase activity"/>
    <property type="evidence" value="ECO:0007669"/>
    <property type="project" value="InterPro"/>
</dbReference>
<dbReference type="PANTHER" id="PTHR43711:SF1">
    <property type="entry name" value="HISTIDINE KINASE 1"/>
    <property type="match status" value="1"/>
</dbReference>
<dbReference type="SUPFAM" id="SSF55874">
    <property type="entry name" value="ATPase domain of HSP90 chaperone/DNA topoisomerase II/histidine kinase"/>
    <property type="match status" value="1"/>
</dbReference>
<keyword evidence="7" id="KW-0472">Membrane</keyword>
<dbReference type="Gene3D" id="3.40.190.10">
    <property type="entry name" value="Periplasmic binding protein-like II"/>
    <property type="match status" value="4"/>
</dbReference>
<keyword evidence="11" id="KW-1185">Reference proteome</keyword>
<dbReference type="CDD" id="cd01007">
    <property type="entry name" value="PBP2_BvgS_HisK_like"/>
    <property type="match status" value="1"/>
</dbReference>
<keyword evidence="5 10" id="KW-0418">Kinase</keyword>
<dbReference type="InterPro" id="IPR036890">
    <property type="entry name" value="HATPase_C_sf"/>
</dbReference>
<dbReference type="PANTHER" id="PTHR43711">
    <property type="entry name" value="TWO-COMPONENT HISTIDINE KINASE"/>
    <property type="match status" value="1"/>
</dbReference>
<dbReference type="InterPro" id="IPR050736">
    <property type="entry name" value="Sensor_HK_Regulatory"/>
</dbReference>
<dbReference type="InterPro" id="IPR003594">
    <property type="entry name" value="HATPase_dom"/>
</dbReference>
<feature type="chain" id="PRO_5011632563" description="histidine kinase" evidence="8">
    <location>
        <begin position="34"/>
        <end position="1008"/>
    </location>
</feature>
<dbReference type="PROSITE" id="PS50109">
    <property type="entry name" value="HIS_KIN"/>
    <property type="match status" value="1"/>
</dbReference>
<dbReference type="Pfam" id="PF00497">
    <property type="entry name" value="SBP_bac_3"/>
    <property type="match status" value="2"/>
</dbReference>
<dbReference type="InterPro" id="IPR003661">
    <property type="entry name" value="HisK_dim/P_dom"/>
</dbReference>
<organism evidence="10 11">
    <name type="scientific">Maridesulfovibrio ferrireducens</name>
    <dbReference type="NCBI Taxonomy" id="246191"/>
    <lineage>
        <taxon>Bacteria</taxon>
        <taxon>Pseudomonadati</taxon>
        <taxon>Thermodesulfobacteriota</taxon>
        <taxon>Desulfovibrionia</taxon>
        <taxon>Desulfovibrionales</taxon>
        <taxon>Desulfovibrionaceae</taxon>
        <taxon>Maridesulfovibrio</taxon>
    </lineage>
</organism>
<dbReference type="Gene3D" id="1.10.287.130">
    <property type="match status" value="1"/>
</dbReference>
<evidence type="ECO:0000256" key="4">
    <source>
        <dbReference type="ARBA" id="ARBA00022679"/>
    </source>
</evidence>
<evidence type="ECO:0000256" key="2">
    <source>
        <dbReference type="ARBA" id="ARBA00012438"/>
    </source>
</evidence>
<keyword evidence="7" id="KW-0812">Transmembrane</keyword>
<dbReference type="EC" id="2.7.13.3" evidence="2"/>
<gene>
    <name evidence="10" type="ORF">SAMN05660337_1749</name>
</gene>
<dbReference type="RefSeq" id="WP_092160147.1">
    <property type="nucleotide sequence ID" value="NZ_FNGA01000002.1"/>
</dbReference>
<dbReference type="InterPro" id="IPR005467">
    <property type="entry name" value="His_kinase_dom"/>
</dbReference>
<keyword evidence="6" id="KW-0902">Two-component regulatory system</keyword>
<feature type="transmembrane region" description="Helical" evidence="7">
    <location>
        <begin position="535"/>
        <end position="555"/>
    </location>
</feature>
<evidence type="ECO:0000256" key="1">
    <source>
        <dbReference type="ARBA" id="ARBA00000085"/>
    </source>
</evidence>
<keyword evidence="7" id="KW-1133">Transmembrane helix</keyword>
<dbReference type="SUPFAM" id="SSF53850">
    <property type="entry name" value="Periplasmic binding protein-like II"/>
    <property type="match status" value="2"/>
</dbReference>
<feature type="domain" description="Histidine kinase" evidence="9">
    <location>
        <begin position="775"/>
        <end position="993"/>
    </location>
</feature>
<dbReference type="SMART" id="SM00065">
    <property type="entry name" value="GAF"/>
    <property type="match status" value="1"/>
</dbReference>
<evidence type="ECO:0000313" key="10">
    <source>
        <dbReference type="EMBL" id="SDK93167.1"/>
    </source>
</evidence>
<evidence type="ECO:0000256" key="3">
    <source>
        <dbReference type="ARBA" id="ARBA00022553"/>
    </source>
</evidence>
<dbReference type="SMART" id="SM00388">
    <property type="entry name" value="HisKA"/>
    <property type="match status" value="1"/>
</dbReference>
<sequence>MNSTLFFVSKRHRWIVAFVLWLLCLVVSLPSSAAEAISTPLTVKVGAYDNYPKIFLDNTGKYAGIFPDILSAVAKRQGWKLEYVSGTWPECMKRLESGKIDIMVDVAYSKKRAAKFDFNDESVFMNWGAIYTRADLDVATLTELQGLRIAVMKGSIHTSGKGGIKGLLKRFDVKPAKFIEVASYKDVFQMLDMEQADAGVVNRIYGVVFEGHYNVGKTSIIFNPINLHFAFPKKGKLTKELKSAIDKDLIELKREKNSSYYRSLEKYLTIGPPMTPIVSTKDGTERIALTEEEEAWVRAHPVVRFAVDPEFVPYEFLGANGEFGGIASDYVRLVSKRLGIKFERVTDLSWDDAVKEAREKNIDAFPCVGKTGKRMEFLRYSRPYTQYNRIVVTRTNAPFITGLSDIADLKIAVQENTSHEGYLLENTAIRPVGYKTLRDALESVSRGDTDAMVGNLAAVAYWIRTLDLTNLKVAAPAGESQSNLYFAVRKDWPELVLMINKALLSITPEEGQAIMQRWVGLEFKTGLDPIVVKKYAINIAIGGSLLLLIIFAWTYNLKKEVAKRREVEARLRYSNELKGMLTKISTDFVSLPYQRINTAMQGAMQRIGQVLQANTVYLLRVDSSGVLYCAEMWKEGTKGGSSTCEDHGLELVQTPWRKEKIMNGEMIIIPSVAALEPGEESAKTWLEGKHIGSLFETPLSYEGNIVGLLGISSSKDGVKWDDVETAFMQLTGQVFTNAFKRQNFEQALQENAKALRIANDRLQELDHLKSMFIASMSHELRTPLNSIIGFTGIMIKGMSGELNDVQKSQLGRVYQSSKHLLALITDVIDISKIESGRVDVFIEPFSLSEVIQEAVTVVEPAREKKGLALQVNMNGEILMKTDRKRVLQCLLNFLSNSIKYTEKGTVTLSVVRQDSQVEIEVKDTGIGIEEKDMPRLFEPFERMESHLKVKAGGTGLGLYLTKKLVSEMLHGEVFMHSKPGQGSTFGMRIPIDLNNFSKNNDNNAGKDL</sequence>
<dbReference type="Gene3D" id="3.30.565.10">
    <property type="entry name" value="Histidine kinase-like ATPase, C-terminal domain"/>
    <property type="match status" value="1"/>
</dbReference>
<dbReference type="AlphaFoldDB" id="A0A1G9FXS3"/>
<dbReference type="PRINTS" id="PR00344">
    <property type="entry name" value="BCTRLSENSOR"/>
</dbReference>
<dbReference type="InterPro" id="IPR004358">
    <property type="entry name" value="Sig_transdc_His_kin-like_C"/>
</dbReference>
<evidence type="ECO:0000256" key="7">
    <source>
        <dbReference type="SAM" id="Phobius"/>
    </source>
</evidence>
<name>A0A1G9FXS3_9BACT</name>
<accession>A0A1G9FXS3</accession>
<dbReference type="SUPFAM" id="SSF55781">
    <property type="entry name" value="GAF domain-like"/>
    <property type="match status" value="1"/>
</dbReference>
<evidence type="ECO:0000256" key="6">
    <source>
        <dbReference type="ARBA" id="ARBA00023012"/>
    </source>
</evidence>
<dbReference type="EMBL" id="FNGA01000002">
    <property type="protein sequence ID" value="SDK93167.1"/>
    <property type="molecule type" value="Genomic_DNA"/>
</dbReference>